<organism evidence="2 3">
    <name type="scientific">Prauserella shujinwangii</name>
    <dbReference type="NCBI Taxonomy" id="1453103"/>
    <lineage>
        <taxon>Bacteria</taxon>
        <taxon>Bacillati</taxon>
        <taxon>Actinomycetota</taxon>
        <taxon>Actinomycetes</taxon>
        <taxon>Pseudonocardiales</taxon>
        <taxon>Pseudonocardiaceae</taxon>
        <taxon>Prauserella</taxon>
    </lineage>
</organism>
<dbReference type="InterPro" id="IPR051448">
    <property type="entry name" value="CdaR-like_regulators"/>
</dbReference>
<evidence type="ECO:0000313" key="3">
    <source>
        <dbReference type="Proteomes" id="UP000238362"/>
    </source>
</evidence>
<dbReference type="Gene3D" id="1.10.10.2840">
    <property type="entry name" value="PucR C-terminal helix-turn-helix domain"/>
    <property type="match status" value="2"/>
</dbReference>
<name>A0A2T0LKH9_9PSEU</name>
<dbReference type="RefSeq" id="WP_106182420.1">
    <property type="nucleotide sequence ID" value="NZ_PVNH01000015.1"/>
</dbReference>
<dbReference type="Pfam" id="PF13556">
    <property type="entry name" value="HTH_30"/>
    <property type="match status" value="2"/>
</dbReference>
<dbReference type="AlphaFoldDB" id="A0A2T0LKH9"/>
<protein>
    <submittedName>
        <fullName evidence="2">PucR-like helix-turn-helix protein</fullName>
    </submittedName>
</protein>
<evidence type="ECO:0000259" key="1">
    <source>
        <dbReference type="Pfam" id="PF13556"/>
    </source>
</evidence>
<proteinExistence type="predicted"/>
<dbReference type="PANTHER" id="PTHR33744:SF1">
    <property type="entry name" value="DNA-BINDING TRANSCRIPTIONAL ACTIVATOR ADER"/>
    <property type="match status" value="1"/>
</dbReference>
<dbReference type="OrthoDB" id="8026818at2"/>
<dbReference type="PANTHER" id="PTHR33744">
    <property type="entry name" value="CARBOHYDRATE DIACID REGULATOR"/>
    <property type="match status" value="1"/>
</dbReference>
<evidence type="ECO:0000313" key="2">
    <source>
        <dbReference type="EMBL" id="PRX43412.1"/>
    </source>
</evidence>
<dbReference type="InterPro" id="IPR042070">
    <property type="entry name" value="PucR_C-HTH_sf"/>
</dbReference>
<gene>
    <name evidence="2" type="ORF">B0I33_11530</name>
</gene>
<accession>A0A2T0LKH9</accession>
<reference evidence="2 3" key="1">
    <citation type="submission" date="2018-03" db="EMBL/GenBank/DDBJ databases">
        <title>Genomic Encyclopedia of Type Strains, Phase III (KMG-III): the genomes of soil and plant-associated and newly described type strains.</title>
        <authorList>
            <person name="Whitman W."/>
        </authorList>
    </citation>
    <scope>NUCLEOTIDE SEQUENCE [LARGE SCALE GENOMIC DNA]</scope>
    <source>
        <strain evidence="2 3">CGMCC 4.7125</strain>
    </source>
</reference>
<feature type="domain" description="PucR C-terminal helix-turn-helix" evidence="1">
    <location>
        <begin position="325"/>
        <end position="377"/>
    </location>
</feature>
<feature type="domain" description="PucR C-terminal helix-turn-helix" evidence="1">
    <location>
        <begin position="420"/>
        <end position="478"/>
    </location>
</feature>
<dbReference type="Proteomes" id="UP000238362">
    <property type="component" value="Unassembled WGS sequence"/>
</dbReference>
<dbReference type="InterPro" id="IPR025736">
    <property type="entry name" value="PucR_C-HTH_dom"/>
</dbReference>
<keyword evidence="3" id="KW-1185">Reference proteome</keyword>
<sequence>MEVTDSRLKTDVLRRMHADAAREDGLRRLVRRVAREVNGRAAVLDGGGSPVYAHPRLPADVLPAAAADIERIRTGRVRSATVRHGGSTVSAMSISDGPGGPVLLVMAGADDLAAASGVVADAARLLALRWAVDAARRDRARVDRADVAVREAVLHLLMLGERDAANRVAAALGPRLPATLRVFVAESAAAARERLATGIAELTAGTAWIVRCPVYPGHVIALVPEPAADRAGEALRELADGGGSRIGASGPVVLRNVRYGYEQAFHALAHARGGPARYAEFSPADDLATVLGPAAHAWAAAQLAPLRQHVPARPKEPTAAELEVTLDSWLSFHRRAAAQLKIHRNTLSSRLGRVARILGRDVHDLATQAALHLALRLSADATGEERAGRAELDALLGTPAAAEWSARQLAPLVEDGPRTLGTVRTWLAHNTRLDAAAAELGVSVPAVRKRLVRAETLLRRSLLHGPSVRYDLYFALRVRDGAPDPGPPGQ</sequence>
<comment type="caution">
    <text evidence="2">The sequence shown here is derived from an EMBL/GenBank/DDBJ whole genome shotgun (WGS) entry which is preliminary data.</text>
</comment>
<dbReference type="EMBL" id="PVNH01000015">
    <property type="protein sequence ID" value="PRX43412.1"/>
    <property type="molecule type" value="Genomic_DNA"/>
</dbReference>